<protein>
    <recommendedName>
        <fullName evidence="3">Tudor domain-containing protein</fullName>
    </recommendedName>
</protein>
<dbReference type="Pfam" id="PF00567">
    <property type="entry name" value="TUDOR"/>
    <property type="match status" value="9"/>
</dbReference>
<dbReference type="InterPro" id="IPR002999">
    <property type="entry name" value="Tudor"/>
</dbReference>
<dbReference type="PANTHER" id="PTHR22948:SF7">
    <property type="entry name" value="TUDOR DOMAIN-CONTAINING PROTEIN 15"/>
    <property type="match status" value="1"/>
</dbReference>
<keyword evidence="5" id="KW-1185">Reference proteome</keyword>
<feature type="domain" description="Tudor" evidence="3">
    <location>
        <begin position="518"/>
        <end position="576"/>
    </location>
</feature>
<dbReference type="PANTHER" id="PTHR22948">
    <property type="entry name" value="TUDOR DOMAIN CONTAINING PROTEIN"/>
    <property type="match status" value="1"/>
</dbReference>
<feature type="coiled-coil region" evidence="1">
    <location>
        <begin position="1514"/>
        <end position="1541"/>
    </location>
</feature>
<dbReference type="Ensembl" id="ENSGWIT00000012336.1">
    <property type="protein sequence ID" value="ENSGWIP00000011084.1"/>
    <property type="gene ID" value="ENSGWIG00000006500.1"/>
</dbReference>
<dbReference type="SUPFAM" id="SSF63748">
    <property type="entry name" value="Tudor/PWWP/MBT"/>
    <property type="match status" value="10"/>
</dbReference>
<dbReference type="Gene3D" id="2.30.30.140">
    <property type="match status" value="10"/>
</dbReference>
<reference evidence="4" key="2">
    <citation type="submission" date="2025-09" db="UniProtKB">
        <authorList>
            <consortium name="Ensembl"/>
        </authorList>
    </citation>
    <scope>IDENTIFICATION</scope>
</reference>
<feature type="domain" description="Tudor" evidence="3">
    <location>
        <begin position="297"/>
        <end position="355"/>
    </location>
</feature>
<dbReference type="Proteomes" id="UP000694680">
    <property type="component" value="Unassembled WGS sequence"/>
</dbReference>
<evidence type="ECO:0000256" key="1">
    <source>
        <dbReference type="SAM" id="Coils"/>
    </source>
</evidence>
<feature type="region of interest" description="Disordered" evidence="2">
    <location>
        <begin position="1684"/>
        <end position="1719"/>
    </location>
</feature>
<dbReference type="InterPro" id="IPR035437">
    <property type="entry name" value="SNase_OB-fold_sf"/>
</dbReference>
<feature type="domain" description="Tudor" evidence="3">
    <location>
        <begin position="945"/>
        <end position="1003"/>
    </location>
</feature>
<feature type="compositionally biased region" description="Basic and acidic residues" evidence="2">
    <location>
        <begin position="1684"/>
        <end position="1695"/>
    </location>
</feature>
<feature type="domain" description="Tudor" evidence="3">
    <location>
        <begin position="1328"/>
        <end position="1386"/>
    </location>
</feature>
<feature type="coiled-coil region" evidence="1">
    <location>
        <begin position="918"/>
        <end position="945"/>
    </location>
</feature>
<evidence type="ECO:0000256" key="2">
    <source>
        <dbReference type="SAM" id="MobiDB-lite"/>
    </source>
</evidence>
<feature type="domain" description="Tudor" evidence="3">
    <location>
        <begin position="60"/>
        <end position="118"/>
    </location>
</feature>
<dbReference type="SMART" id="SM00333">
    <property type="entry name" value="TUDOR"/>
    <property type="match status" value="10"/>
</dbReference>
<organism evidence="4 5">
    <name type="scientific">Gouania willdenowi</name>
    <name type="common">Blunt-snouted clingfish</name>
    <name type="synonym">Lepadogaster willdenowi</name>
    <dbReference type="NCBI Taxonomy" id="441366"/>
    <lineage>
        <taxon>Eukaryota</taxon>
        <taxon>Metazoa</taxon>
        <taxon>Chordata</taxon>
        <taxon>Craniata</taxon>
        <taxon>Vertebrata</taxon>
        <taxon>Euteleostomi</taxon>
        <taxon>Actinopterygii</taxon>
        <taxon>Neopterygii</taxon>
        <taxon>Teleostei</taxon>
        <taxon>Neoteleostei</taxon>
        <taxon>Acanthomorphata</taxon>
        <taxon>Ovalentaria</taxon>
        <taxon>Blenniimorphae</taxon>
        <taxon>Blenniiformes</taxon>
        <taxon>Gobiesocoidei</taxon>
        <taxon>Gobiesocidae</taxon>
        <taxon>Gobiesocinae</taxon>
        <taxon>Gouania</taxon>
    </lineage>
</organism>
<keyword evidence="1" id="KW-0175">Coiled coil</keyword>
<accession>A0A8C5G314</accession>
<evidence type="ECO:0000313" key="5">
    <source>
        <dbReference type="Proteomes" id="UP000694680"/>
    </source>
</evidence>
<feature type="domain" description="Tudor" evidence="3">
    <location>
        <begin position="1541"/>
        <end position="1599"/>
    </location>
</feature>
<sequence length="2343" mass="267909">MCPTFGLESLLWSVNLKLTHLDWTPEATLVHFQGHYLNTCELDYKILHGEIQRTAKTKAEVDIGEFCLVEDVTSASWFRGRVQGQTNDLFEVYLIDHGNILTVDATYRPHVSSELFTLPPKVVCGFFANVLLVRNCPHLLVDKYFSCLVGQSITGYVQARLPYEVLVLEVPDINSDLVLHGFGRLVDRDTFLLLVELLTEVTVKRSMESEIDTPFDQSKEVELFIKPSFWTKYKDVLKCAESKLICGTRAKVQLTAALYHRMFFFQMVGVERELCKISEKLALMCEHGNQQQRRGSAEKISLLCSVKGKDGNWYRGFLSFFPVSSHVKVLFVDYGFFETVSVDNIRRLPEEFLLTPIMALPCSLSMKGQVKMPKSQLLNLLKSSLQGGVLDVEISGFDDEHHLYYLTVSGVEDDPVKEPQPFQMAPLTKAESLSEGNQLSTQQDLMNKEFFFRKLLEEAMTAEGLGADSVFEGFVVGAQNPNKFWIRTQKRNDEFNEMMAGIGDYFRQVKLDEEILLNPEPRDLCCAMYEKDMHFYRAVVTDKLVHGAEVLFIDFGNIEKVPTMLIKNIPKAFAKIPGFAIDCTLANLILCDDIWPVAVCDFFRQAVFNKSLQVHVVQMEKNQLAVDLNEMERGESQSIAKLLVTSDKAEYISLKSVVHSDANETKNVKYSQKRATAIGRTTKQIKKSNKNDKKAPVARTFKALEIKPGWMLTIRCFSFISVKDFWCQSLNKASELKVLNDKIHQYYSAHTVALQAEDSCCVAKSPVDNKWYRGLITERENRFATVLLVDYGYTIQVDQQYLQAIMPEFVHLERQAFRCCLYNPQTSAGFKDFCDWSPVMYNENQGMYYVVDLHDSQTQQSLINSVIKLGITMQETAKEQSAVSPESFIFSSYDLRPGMEEQVFVTHVSNQWEVYCHLERNADIIHKLEENISELSHELNNDSTRTVVQMLCLAKYLDGNWYRAVLQNNPSPFHVSVVYVDYGNTHVLEKSEFLSLPRFSIPCSLLDTCNKNDFLTDSKVQKPLLVEFVHQSRCTWNVKVQILEDEAVEEVLPEKKVSPTCLIETNVCARSSKNKSIKDICENKQVKKILLNPEPRDLCCAMYEKDMHFYRAVVTDKLVHGAEVLFIDFGNIEKVPTMLIKNIPKAFAKIPGFAIDCTLANLILCDDIWPVAVCDFFRQAVFNKSLQVHVVQMEKNQLAVDLNEMERGESQSIAKLLVTSDKAEYISLKSVVHSDANETKNVKYSQKRATAIGRTTKQIKKSNKNDKKAPVARTFKALEIKPGWMLTIRCFSFISVKDFWCQSLNKASELKVLNDKIHQYYSAHTVALQAEDSCCVAKSPVDNKWYRGLITERENRFATVLLVDYGYTIQVDQQYLQAIMPEFVHLERQAFRCCLYNPQTSAGFKDFCDWSPVMCKLKNIVRNHTDGMQCLVVSQLDNENQGMYYVVDLHDSQTQQSLINSVIKLGITMQETAKEQSAVSPESFIFSSYDLRPGMEEQVFVTHVSNQWEVYCHLERNADIIHKLEENISELSHELNNDSTRTVVQMLCLAKYLDGNWYRAVLQNNPSPFHVSVVYVDYGNTHVLEKSEVMSIPKGCADLLYTPMQALRFHLDLVPKEESSVNVKEWLKKAVLNKSARAIIVGLNESGSFNVELFCEERSINEKVKELFHKIEKETFSRVSVHVDTKNKEAQTRERKASKKPIPLKSERKKKKAKKVYQQPQNCKKKTVCPAAPMPHKKLRAGFRAKCFVSHFDSANSFFLQLSDDESAILKMVEDLNSLTFRHPLAKTKCLSIGDLVLAQYEEDGALYRAEIKDYEKSFTCCVNFVDYGNSAIVKNEGIYPVPKEFLSLPRFSIPCSLLDTCNKNDFLTDSKVQKPLLVEFVHQSRCTWNVKVQILEDEAVEEVLPEKKVSPTCLIETNVCARSSKNKSIKDICENQTSQKSSTVEVTNLEVTNDDVKSFTPIFIKAKAKEQAILLSAVGVGRFYARLKRTNNMLISLEHHITQELYEHKMLISEDIKKGLECVVQVHENLFQRAVVQQTFGEKSKVFLLDHGITMDISTSSIRQQHCNYLKRIPNFAVLCEINCLECNKRDDAQRLWQEIFKPATGKEVELVFLEYNEVDQFWMVEMIKDQLFLMDSDEASVSLDKEIKLSIESAEQERASDSYTLLKPLFSPSEIKSYMGYVTAVTSPFDFNIVIEDSSLAFKKLPIMVDDGLEGKRLSKDTLEFKSNNFPNHEDSSCNKPLSKKTNLLTVYPCLIRGVKPVGETNEWSDETIGFFRQHLYWKRLQIFLKEFLWGKHWGVDVLVDGSHVAKKLVDAGHAEYTDVLLELRYDLIPIYLLKLS</sequence>
<dbReference type="PROSITE" id="PS50304">
    <property type="entry name" value="TUDOR"/>
    <property type="match status" value="9"/>
</dbReference>
<evidence type="ECO:0000313" key="4">
    <source>
        <dbReference type="Ensembl" id="ENSGWIP00000011084.1"/>
    </source>
</evidence>
<evidence type="ECO:0000259" key="3">
    <source>
        <dbReference type="PROSITE" id="PS50304"/>
    </source>
</evidence>
<dbReference type="InterPro" id="IPR050621">
    <property type="entry name" value="Tudor_domain_containing"/>
</dbReference>
<feature type="domain" description="Tudor" evidence="3">
    <location>
        <begin position="1790"/>
        <end position="1849"/>
    </location>
</feature>
<proteinExistence type="predicted"/>
<dbReference type="Gene3D" id="2.40.50.90">
    <property type="match status" value="4"/>
</dbReference>
<reference evidence="4" key="1">
    <citation type="submission" date="2025-08" db="UniProtKB">
        <authorList>
            <consortium name="Ensembl"/>
        </authorList>
    </citation>
    <scope>IDENTIFICATION</scope>
</reference>
<name>A0A8C5G314_GOUWI</name>
<feature type="domain" description="Tudor" evidence="3">
    <location>
        <begin position="1092"/>
        <end position="1150"/>
    </location>
</feature>
<feature type="domain" description="Tudor" evidence="3">
    <location>
        <begin position="754"/>
        <end position="812"/>
    </location>
</feature>